<organism evidence="2 3">
    <name type="scientific">Halocatena marina</name>
    <dbReference type="NCBI Taxonomy" id="2934937"/>
    <lineage>
        <taxon>Archaea</taxon>
        <taxon>Methanobacteriati</taxon>
        <taxon>Methanobacteriota</taxon>
        <taxon>Stenosarchaea group</taxon>
        <taxon>Halobacteria</taxon>
        <taxon>Halobacteriales</taxon>
        <taxon>Natronomonadaceae</taxon>
        <taxon>Halocatena</taxon>
    </lineage>
</organism>
<gene>
    <name evidence="2" type="ORF">ACFQL7_23620</name>
</gene>
<protein>
    <recommendedName>
        <fullName evidence="4">Tat pathway signal protein</fullName>
    </recommendedName>
</protein>
<accession>A0ABD5YXK2</accession>
<dbReference type="Proteomes" id="UP001596417">
    <property type="component" value="Unassembled WGS sequence"/>
</dbReference>
<proteinExistence type="predicted"/>
<reference evidence="2 3" key="1">
    <citation type="journal article" date="2019" name="Int. J. Syst. Evol. Microbiol.">
        <title>The Global Catalogue of Microorganisms (GCM) 10K type strain sequencing project: providing services to taxonomists for standard genome sequencing and annotation.</title>
        <authorList>
            <consortium name="The Broad Institute Genomics Platform"/>
            <consortium name="The Broad Institute Genome Sequencing Center for Infectious Disease"/>
            <person name="Wu L."/>
            <person name="Ma J."/>
        </authorList>
    </citation>
    <scope>NUCLEOTIDE SEQUENCE [LARGE SCALE GENOMIC DNA]</scope>
    <source>
        <strain evidence="2 3">RDMS1</strain>
    </source>
</reference>
<dbReference type="AlphaFoldDB" id="A0ABD5YXK2"/>
<name>A0ABD5YXK2_9EURY</name>
<comment type="caution">
    <text evidence="2">The sequence shown here is derived from an EMBL/GenBank/DDBJ whole genome shotgun (WGS) entry which is preliminary data.</text>
</comment>
<feature type="compositionally biased region" description="Polar residues" evidence="1">
    <location>
        <begin position="403"/>
        <end position="417"/>
    </location>
</feature>
<keyword evidence="3" id="KW-1185">Reference proteome</keyword>
<dbReference type="PROSITE" id="PS51257">
    <property type="entry name" value="PROKAR_LIPOPROTEIN"/>
    <property type="match status" value="1"/>
</dbReference>
<dbReference type="EMBL" id="JBHTAX010000005">
    <property type="protein sequence ID" value="MFC7192503.1"/>
    <property type="molecule type" value="Genomic_DNA"/>
</dbReference>
<evidence type="ECO:0000313" key="2">
    <source>
        <dbReference type="EMBL" id="MFC7192503.1"/>
    </source>
</evidence>
<sequence>MRKHGSERGLTRRGLLRAALAVGSTAGLSACMEITGGLDVPTGPSDLSTYPASQHAWNDALVTDSHGNTVAPHYQLLLFLEYKGSIPPTEAERAAVESCLASVDRAFQRGTGGSPDALSLNGLLGLIGYTPDYFARFDRSFTTEVDLSTPEQVLKAVGEDESKADHYDAVALLTSDRVEVLLAAEQAMRGNRDQLNGVPVSSSLTDVFAIAARRTGFKGPGLVSSRLSDEVDIDAVNEQSPSAMGYKSGFSDNQASEKRVTIKTGPFAGGTTLHVSELVLDLEAWYNRSEGGRVHRMFSPQHSPESVGEVGRFLANDSRINETIAQSTEADAEQYGVVGHTQKVARARDSNFEPRILRRSEAISAETGRAALNFTSIQRAMTDFVETRQAMSFVDTDADSDHTTPQCPAHQQSTSNGCPAKNGILQFVETEHRANFLVPQRQRRALPEPQ</sequence>
<evidence type="ECO:0000256" key="1">
    <source>
        <dbReference type="SAM" id="MobiDB-lite"/>
    </source>
</evidence>
<feature type="region of interest" description="Disordered" evidence="1">
    <location>
        <begin position="396"/>
        <end position="418"/>
    </location>
</feature>
<dbReference type="InterPro" id="IPR055828">
    <property type="entry name" value="DUF7405"/>
</dbReference>
<dbReference type="GeneID" id="76202188"/>
<dbReference type="InterPro" id="IPR011008">
    <property type="entry name" value="Dimeric_a/b-barrel"/>
</dbReference>
<dbReference type="SUPFAM" id="SSF54909">
    <property type="entry name" value="Dimeric alpha+beta barrel"/>
    <property type="match status" value="1"/>
</dbReference>
<evidence type="ECO:0008006" key="4">
    <source>
        <dbReference type="Google" id="ProtNLM"/>
    </source>
</evidence>
<dbReference type="Pfam" id="PF24152">
    <property type="entry name" value="DUF7405"/>
    <property type="match status" value="1"/>
</dbReference>
<dbReference type="RefSeq" id="WP_264556559.1">
    <property type="nucleotide sequence ID" value="NZ_CP109981.1"/>
</dbReference>
<evidence type="ECO:0000313" key="3">
    <source>
        <dbReference type="Proteomes" id="UP001596417"/>
    </source>
</evidence>